<keyword evidence="3" id="KW-1185">Reference proteome</keyword>
<protein>
    <recommendedName>
        <fullName evidence="4">Secreted protein</fullName>
    </recommendedName>
</protein>
<dbReference type="EMBL" id="JASCZI010090702">
    <property type="protein sequence ID" value="MED6145237.1"/>
    <property type="molecule type" value="Genomic_DNA"/>
</dbReference>
<evidence type="ECO:0000256" key="1">
    <source>
        <dbReference type="SAM" id="SignalP"/>
    </source>
</evidence>
<feature type="signal peptide" evidence="1">
    <location>
        <begin position="1"/>
        <end position="17"/>
    </location>
</feature>
<name>A0ABU6T948_9FABA</name>
<reference evidence="2 3" key="1">
    <citation type="journal article" date="2023" name="Plants (Basel)">
        <title>Bridging the Gap: Combining Genomics and Transcriptomics Approaches to Understand Stylosanthes scabra, an Orphan Legume from the Brazilian Caatinga.</title>
        <authorList>
            <person name="Ferreira-Neto J.R.C."/>
            <person name="da Silva M.D."/>
            <person name="Binneck E."/>
            <person name="de Melo N.F."/>
            <person name="da Silva R.H."/>
            <person name="de Melo A.L.T.M."/>
            <person name="Pandolfi V."/>
            <person name="Bustamante F.O."/>
            <person name="Brasileiro-Vidal A.C."/>
            <person name="Benko-Iseppon A.M."/>
        </authorList>
    </citation>
    <scope>NUCLEOTIDE SEQUENCE [LARGE SCALE GENOMIC DNA]</scope>
    <source>
        <tissue evidence="2">Leaves</tissue>
    </source>
</reference>
<sequence>MSWAAAVLVLVTSHTSSTPIDAVVVVVAELVTIRLESPLTTRTGRIASLPQTRFRTSLYEEFTSIEKVQYVRRMPPTDLSIPTNSSACMPCSPSLATPTSQRIRR</sequence>
<gene>
    <name evidence="2" type="ORF">PIB30_023344</name>
</gene>
<proteinExistence type="predicted"/>
<comment type="caution">
    <text evidence="2">The sequence shown here is derived from an EMBL/GenBank/DDBJ whole genome shotgun (WGS) entry which is preliminary data.</text>
</comment>
<evidence type="ECO:0000313" key="2">
    <source>
        <dbReference type="EMBL" id="MED6145237.1"/>
    </source>
</evidence>
<keyword evidence="1" id="KW-0732">Signal</keyword>
<feature type="chain" id="PRO_5045805295" description="Secreted protein" evidence="1">
    <location>
        <begin position="18"/>
        <end position="105"/>
    </location>
</feature>
<accession>A0ABU6T948</accession>
<dbReference type="Proteomes" id="UP001341840">
    <property type="component" value="Unassembled WGS sequence"/>
</dbReference>
<evidence type="ECO:0000313" key="3">
    <source>
        <dbReference type="Proteomes" id="UP001341840"/>
    </source>
</evidence>
<organism evidence="2 3">
    <name type="scientific">Stylosanthes scabra</name>
    <dbReference type="NCBI Taxonomy" id="79078"/>
    <lineage>
        <taxon>Eukaryota</taxon>
        <taxon>Viridiplantae</taxon>
        <taxon>Streptophyta</taxon>
        <taxon>Embryophyta</taxon>
        <taxon>Tracheophyta</taxon>
        <taxon>Spermatophyta</taxon>
        <taxon>Magnoliopsida</taxon>
        <taxon>eudicotyledons</taxon>
        <taxon>Gunneridae</taxon>
        <taxon>Pentapetalae</taxon>
        <taxon>rosids</taxon>
        <taxon>fabids</taxon>
        <taxon>Fabales</taxon>
        <taxon>Fabaceae</taxon>
        <taxon>Papilionoideae</taxon>
        <taxon>50 kb inversion clade</taxon>
        <taxon>dalbergioids sensu lato</taxon>
        <taxon>Dalbergieae</taxon>
        <taxon>Pterocarpus clade</taxon>
        <taxon>Stylosanthes</taxon>
    </lineage>
</organism>
<evidence type="ECO:0008006" key="4">
    <source>
        <dbReference type="Google" id="ProtNLM"/>
    </source>
</evidence>